<dbReference type="GeneID" id="63808379"/>
<reference evidence="2 3" key="1">
    <citation type="submission" date="2016-07" db="EMBL/GenBank/DDBJ databases">
        <title>Pervasive Adenine N6-methylation of Active Genes in Fungi.</title>
        <authorList>
            <consortium name="DOE Joint Genome Institute"/>
            <person name="Mondo S.J."/>
            <person name="Dannebaum R.O."/>
            <person name="Kuo R.C."/>
            <person name="Labutti K."/>
            <person name="Haridas S."/>
            <person name="Kuo A."/>
            <person name="Salamov A."/>
            <person name="Ahrendt S.R."/>
            <person name="Lipzen A."/>
            <person name="Sullivan W."/>
            <person name="Andreopoulos W.B."/>
            <person name="Clum A."/>
            <person name="Lindquist E."/>
            <person name="Daum C."/>
            <person name="Ramamoorthy G.K."/>
            <person name="Gryganskyi A."/>
            <person name="Culley D."/>
            <person name="Magnuson J.K."/>
            <person name="James T.Y."/>
            <person name="O'Malley M.A."/>
            <person name="Stajich J.E."/>
            <person name="Spatafora J.W."/>
            <person name="Visel A."/>
            <person name="Grigoriev I.V."/>
        </authorList>
    </citation>
    <scope>NUCLEOTIDE SEQUENCE [LARGE SCALE GENOMIC DNA]</scope>
    <source>
        <strain evidence="2 3">ATCC 12442</strain>
    </source>
</reference>
<evidence type="ECO:0000256" key="1">
    <source>
        <dbReference type="SAM" id="MobiDB-lite"/>
    </source>
</evidence>
<protein>
    <submittedName>
        <fullName evidence="2">Uncharacterized protein</fullName>
    </submittedName>
</protein>
<dbReference type="Proteomes" id="UP000193922">
    <property type="component" value="Unassembled WGS sequence"/>
</dbReference>
<feature type="compositionally biased region" description="Basic and acidic residues" evidence="1">
    <location>
        <begin position="50"/>
        <end position="65"/>
    </location>
</feature>
<accession>A0A1Y1W2B3</accession>
<organism evidence="2 3">
    <name type="scientific">Linderina pennispora</name>
    <dbReference type="NCBI Taxonomy" id="61395"/>
    <lineage>
        <taxon>Eukaryota</taxon>
        <taxon>Fungi</taxon>
        <taxon>Fungi incertae sedis</taxon>
        <taxon>Zoopagomycota</taxon>
        <taxon>Kickxellomycotina</taxon>
        <taxon>Kickxellomycetes</taxon>
        <taxon>Kickxellales</taxon>
        <taxon>Kickxellaceae</taxon>
        <taxon>Linderina</taxon>
    </lineage>
</organism>
<keyword evidence="3" id="KW-1185">Reference proteome</keyword>
<comment type="caution">
    <text evidence="2">The sequence shown here is derived from an EMBL/GenBank/DDBJ whole genome shotgun (WGS) entry which is preliminary data.</text>
</comment>
<sequence length="71" mass="8078">MEVGMLIACVGRSRVSATDLSRVRQIIVILNMVWAVSSQKKELRIRRESSYKKEIESGEEKDLKGGSEPWL</sequence>
<evidence type="ECO:0000313" key="2">
    <source>
        <dbReference type="EMBL" id="ORX67690.1"/>
    </source>
</evidence>
<gene>
    <name evidence="2" type="ORF">DL89DRAFT_48909</name>
</gene>
<feature type="region of interest" description="Disordered" evidence="1">
    <location>
        <begin position="50"/>
        <end position="71"/>
    </location>
</feature>
<proteinExistence type="predicted"/>
<dbReference type="RefSeq" id="XP_040741577.1">
    <property type="nucleotide sequence ID" value="XM_040891731.1"/>
</dbReference>
<evidence type="ECO:0000313" key="3">
    <source>
        <dbReference type="Proteomes" id="UP000193922"/>
    </source>
</evidence>
<name>A0A1Y1W2B3_9FUNG</name>
<dbReference type="EMBL" id="MCFD01000012">
    <property type="protein sequence ID" value="ORX67690.1"/>
    <property type="molecule type" value="Genomic_DNA"/>
</dbReference>
<dbReference type="AlphaFoldDB" id="A0A1Y1W2B3"/>